<gene>
    <name evidence="1" type="ORF">V6X64_03420</name>
</gene>
<accession>A0ABV3S7E2</accession>
<dbReference type="EMBL" id="JBAKFJ010000001">
    <property type="protein sequence ID" value="MEX0386046.1"/>
    <property type="molecule type" value="Genomic_DNA"/>
</dbReference>
<proteinExistence type="predicted"/>
<dbReference type="Proteomes" id="UP001556653">
    <property type="component" value="Unassembled WGS sequence"/>
</dbReference>
<evidence type="ECO:0000313" key="2">
    <source>
        <dbReference type="Proteomes" id="UP001556653"/>
    </source>
</evidence>
<comment type="caution">
    <text evidence="1">The sequence shown here is derived from an EMBL/GenBank/DDBJ whole genome shotgun (WGS) entry which is preliminary data.</text>
</comment>
<reference evidence="1 2" key="1">
    <citation type="submission" date="2024-02" db="EMBL/GenBank/DDBJ databases">
        <title>New especies of Spiribacter isolated from saline water.</title>
        <authorList>
            <person name="Leon M.J."/>
            <person name="De La Haba R."/>
            <person name="Sanchez-Porro C."/>
            <person name="Ventosa A."/>
        </authorList>
    </citation>
    <scope>NUCLEOTIDE SEQUENCE [LARGE SCALE GENOMIC DNA]</scope>
    <source>
        <strain evidence="2">ag22IC4-227</strain>
    </source>
</reference>
<name>A0ABV3S7E2_9GAMM</name>
<evidence type="ECO:0000313" key="1">
    <source>
        <dbReference type="EMBL" id="MEX0386046.1"/>
    </source>
</evidence>
<keyword evidence="2" id="KW-1185">Reference proteome</keyword>
<organism evidence="1 2">
    <name type="scientific">Spiribacter onubensis</name>
    <dbReference type="NCBI Taxonomy" id="3122420"/>
    <lineage>
        <taxon>Bacteria</taxon>
        <taxon>Pseudomonadati</taxon>
        <taxon>Pseudomonadota</taxon>
        <taxon>Gammaproteobacteria</taxon>
        <taxon>Chromatiales</taxon>
        <taxon>Ectothiorhodospiraceae</taxon>
        <taxon>Spiribacter</taxon>
    </lineage>
</organism>
<sequence>MTDKTRYRFDDLKAACAPDWRAYIQHDFVARLEIDFWAMGLERRD</sequence>
<dbReference type="RefSeq" id="WP_367966525.1">
    <property type="nucleotide sequence ID" value="NZ_JBAKFJ010000001.1"/>
</dbReference>
<protein>
    <submittedName>
        <fullName evidence="1">Uncharacterized protein</fullName>
    </submittedName>
</protein>